<dbReference type="PANTHER" id="PTHR11575:SF24">
    <property type="entry name" value="5'-NUCLEOTIDASE"/>
    <property type="match status" value="1"/>
</dbReference>
<dbReference type="Gene3D" id="3.40.720.10">
    <property type="entry name" value="Alkaline Phosphatase, subunit A"/>
    <property type="match status" value="2"/>
</dbReference>
<evidence type="ECO:0000313" key="7">
    <source>
        <dbReference type="Proteomes" id="UP000437709"/>
    </source>
</evidence>
<keyword evidence="7" id="KW-1185">Reference proteome</keyword>
<dbReference type="SUPFAM" id="SSF55816">
    <property type="entry name" value="5'-nucleotidase (syn. UDP-sugar hydrolase), C-terminal domain"/>
    <property type="match status" value="1"/>
</dbReference>
<dbReference type="InterPro" id="IPR008334">
    <property type="entry name" value="5'-Nucleotdase_C"/>
</dbReference>
<feature type="domain" description="5'-Nucleotidase C-terminal" evidence="5">
    <location>
        <begin position="1091"/>
        <end position="1254"/>
    </location>
</feature>
<dbReference type="EMBL" id="WHPC01000030">
    <property type="protein sequence ID" value="MPV37274.1"/>
    <property type="molecule type" value="Genomic_DNA"/>
</dbReference>
<reference evidence="6 7" key="1">
    <citation type="submission" date="2019-10" db="EMBL/GenBank/DDBJ databases">
        <title>Georgenia wutianyii sp. nov. and Georgenia yuyongxinii sp. nov. isolated from plateau pika (Ochotona curzoniae) in the Qinghai-Tibet plateau of China.</title>
        <authorList>
            <person name="Tian Z."/>
        </authorList>
    </citation>
    <scope>NUCLEOTIDE SEQUENCE [LARGE SCALE GENOMIC DNA]</scope>
    <source>
        <strain evidence="6 7">JCM 19765</strain>
    </source>
</reference>
<feature type="region of interest" description="Disordered" evidence="2">
    <location>
        <begin position="26"/>
        <end position="85"/>
    </location>
</feature>
<feature type="domain" description="Calcineurin-like phosphoesterase" evidence="4">
    <location>
        <begin position="779"/>
        <end position="1012"/>
    </location>
</feature>
<feature type="compositionally biased region" description="Basic residues" evidence="2">
    <location>
        <begin position="71"/>
        <end position="83"/>
    </location>
</feature>
<keyword evidence="1 3" id="KW-0732">Signal</keyword>
<dbReference type="Pfam" id="PF02872">
    <property type="entry name" value="5_nucleotid_C"/>
    <property type="match status" value="1"/>
</dbReference>
<evidence type="ECO:0000259" key="4">
    <source>
        <dbReference type="Pfam" id="PF00149"/>
    </source>
</evidence>
<dbReference type="InterPro" id="IPR017850">
    <property type="entry name" value="Alkaline_phosphatase_core_sf"/>
</dbReference>
<evidence type="ECO:0000256" key="2">
    <source>
        <dbReference type="SAM" id="MobiDB-lite"/>
    </source>
</evidence>
<dbReference type="OrthoDB" id="1016457at2"/>
<accession>A0A6N7EPY0</accession>
<dbReference type="PRINTS" id="PR01607">
    <property type="entry name" value="APYRASEFAMLY"/>
</dbReference>
<dbReference type="GO" id="GO:0008253">
    <property type="term" value="F:5'-nucleotidase activity"/>
    <property type="evidence" value="ECO:0007669"/>
    <property type="project" value="TreeGrafter"/>
</dbReference>
<dbReference type="InterPro" id="IPR002591">
    <property type="entry name" value="Phosphodiest/P_Trfase"/>
</dbReference>
<dbReference type="Gene3D" id="3.60.21.10">
    <property type="match status" value="1"/>
</dbReference>
<dbReference type="Pfam" id="PF01663">
    <property type="entry name" value="Phosphodiest"/>
    <property type="match status" value="2"/>
</dbReference>
<dbReference type="Proteomes" id="UP000437709">
    <property type="component" value="Unassembled WGS sequence"/>
</dbReference>
<dbReference type="SUPFAM" id="SSF56300">
    <property type="entry name" value="Metallo-dependent phosphatases"/>
    <property type="match status" value="1"/>
</dbReference>
<organism evidence="6 7">
    <name type="scientific">Georgenia subflava</name>
    <dbReference type="NCBI Taxonomy" id="1622177"/>
    <lineage>
        <taxon>Bacteria</taxon>
        <taxon>Bacillati</taxon>
        <taxon>Actinomycetota</taxon>
        <taxon>Actinomycetes</taxon>
        <taxon>Micrococcales</taxon>
        <taxon>Bogoriellaceae</taxon>
        <taxon>Georgenia</taxon>
    </lineage>
</organism>
<dbReference type="Gene3D" id="3.90.780.10">
    <property type="entry name" value="5'-Nucleotidase, C-terminal domain"/>
    <property type="match status" value="1"/>
</dbReference>
<feature type="signal peptide" evidence="3">
    <location>
        <begin position="1"/>
        <end position="28"/>
    </location>
</feature>
<proteinExistence type="predicted"/>
<comment type="caution">
    <text evidence="6">The sequence shown here is derived from an EMBL/GenBank/DDBJ whole genome shotgun (WGS) entry which is preliminary data.</text>
</comment>
<evidence type="ECO:0000256" key="1">
    <source>
        <dbReference type="ARBA" id="ARBA00022729"/>
    </source>
</evidence>
<dbReference type="RefSeq" id="WP_152195284.1">
    <property type="nucleotide sequence ID" value="NZ_VUKD01000003.1"/>
</dbReference>
<dbReference type="InterPro" id="IPR006179">
    <property type="entry name" value="5_nucleotidase/apyrase"/>
</dbReference>
<feature type="compositionally biased region" description="Basic and acidic residues" evidence="2">
    <location>
        <begin position="46"/>
        <end position="70"/>
    </location>
</feature>
<dbReference type="InterPro" id="IPR029052">
    <property type="entry name" value="Metallo-depent_PP-like"/>
</dbReference>
<name>A0A6N7EPY0_9MICO</name>
<evidence type="ECO:0000256" key="3">
    <source>
        <dbReference type="SAM" id="SignalP"/>
    </source>
</evidence>
<evidence type="ECO:0000259" key="5">
    <source>
        <dbReference type="Pfam" id="PF02872"/>
    </source>
</evidence>
<protein>
    <recommendedName>
        <fullName evidence="8">Bifunctional metallophosphatase/5'-nucleotidase</fullName>
    </recommendedName>
</protein>
<dbReference type="GO" id="GO:0030288">
    <property type="term" value="C:outer membrane-bounded periplasmic space"/>
    <property type="evidence" value="ECO:0007669"/>
    <property type="project" value="TreeGrafter"/>
</dbReference>
<dbReference type="GO" id="GO:0008768">
    <property type="term" value="F:UDP-sugar diphosphatase activity"/>
    <property type="evidence" value="ECO:0007669"/>
    <property type="project" value="TreeGrafter"/>
</dbReference>
<evidence type="ECO:0008006" key="8">
    <source>
        <dbReference type="Google" id="ProtNLM"/>
    </source>
</evidence>
<sequence>MSRPRKPALVPAAALAAALSLLAVPATAAPPGPDTATVKAATAQRADGDDDRRTDREDRRGGGGQDDGHDHRRRGDGHHRDKHRSRDVDKAVFFASDGLRQDLVEEYARDGLMPEMRSLLRHGTRAADGGLLTQAPPNTGAGWYTLATGAWPGVHGSTNNTFHKLGDPFGNRTAAFDPGVLQAESIAQSAERGGLKVAQVEWAGGRNASIDGPTIDFRTFLSGRGVATNFTGGPGDVLFDDVGFITAFGLQFDHPDGFAGQDPFPGAEPTTATGWTDVPESHSPAMEMRLRVLDGGVDKYGLNAYLYDSTDDGTTGYDRVLLSRTKDGGDAVGDLAEGEWADVKVTVDGGDLDGATAGMLVKVEELEADLSRVRLFHTSVSRAIASWPTWPGEPGYTEFDEFLAAEFPTSTAADFAILEAGITSEETYVEQGLYWSTAHHPMMEYVADTYDPDLFLVGMPTTDEFQHQFLGLVSPELMNGEPNPAYDDVDLDGVADGRVDAREGFIRQAYAESDETLELARDLLGRNPTTFVASDHGFAPQFLAVDASQVLVDLGLLSTPQTSNCRPATGETIGMAKACWAGGTVQIYLNLEGRDPAADPADDVPDFQQVAAADEAATVAAIEEAFLALTDPNDWTHDGAPEDWPVIDRAFTRAEARYIPNGPDSTTDMAHPTRTGDLVVFATPPYQFDAATPGTLVSPSHFFGQHGYVPDVQDLDANVNMRATFIAGGTGIARGEVTARSIDLAPTLAFLLDIPQPQHSQGTVLLDAVRGGSSYKPLSVVGINDFHGQLEPTTMAFDNAINAPVGGAAFLATLFDEELAALPGEGLIVAAGDNVGASPANSGLLEDRPAIDVENAWGLDATSYGNHEFDYGVERLLAHQERADFPFLATNIVDAATGERPDWVTPSIVLRIDGVKVGVIGAGLEDTPELVAAGATEGLEFLPEGPALRAESERLRRHGVRVQIVVVHEGTSTGTNTVGTTPGEPWAGPVLEIADALEGTTVDAMVVGHTHRISNLEYKGILITEGINAGASYSVLQLMVRGGDVRWAGGATRVAKTVGVTPRADVQEIIDAANAETEVLRNQVIGEQAADVLRDPDRLSESAMGNLVTDAMRARYPDVDAALTNSGGLRADLTCSPPSAGEAPCEVTWGEMFAVLPFSNRTVIATYTGAQLEEALLNGFSPVCDSLIHTGRFPQVSGLRLTFTCNGTTPEVTGMWLTPEGVGGPETPIGPTDTVRLVTNDFMFTGGDGYTALAGGTDVLQPGDDLLLVTIDHITASSPVAPTVEGRITGP</sequence>
<dbReference type="Pfam" id="PF00149">
    <property type="entry name" value="Metallophos"/>
    <property type="match status" value="1"/>
</dbReference>
<dbReference type="InterPro" id="IPR004843">
    <property type="entry name" value="Calcineurin-like_PHP"/>
</dbReference>
<dbReference type="GO" id="GO:0009166">
    <property type="term" value="P:nucleotide catabolic process"/>
    <property type="evidence" value="ECO:0007669"/>
    <property type="project" value="InterPro"/>
</dbReference>
<dbReference type="InterPro" id="IPR036907">
    <property type="entry name" value="5'-Nucleotdase_C_sf"/>
</dbReference>
<gene>
    <name evidence="6" type="ORF">GB881_09445</name>
</gene>
<feature type="chain" id="PRO_5026877108" description="Bifunctional metallophosphatase/5'-nucleotidase" evidence="3">
    <location>
        <begin position="29"/>
        <end position="1291"/>
    </location>
</feature>
<dbReference type="PANTHER" id="PTHR11575">
    <property type="entry name" value="5'-NUCLEOTIDASE-RELATED"/>
    <property type="match status" value="1"/>
</dbReference>
<evidence type="ECO:0000313" key="6">
    <source>
        <dbReference type="EMBL" id="MPV37274.1"/>
    </source>
</evidence>
<dbReference type="SUPFAM" id="SSF53649">
    <property type="entry name" value="Alkaline phosphatase-like"/>
    <property type="match status" value="1"/>
</dbReference>